<dbReference type="AlphaFoldDB" id="A0A437J8P0"/>
<dbReference type="PROSITE" id="PS00677">
    <property type="entry name" value="DAO"/>
    <property type="match status" value="1"/>
</dbReference>
<evidence type="ECO:0000256" key="4">
    <source>
        <dbReference type="ARBA" id="ARBA00022827"/>
    </source>
</evidence>
<evidence type="ECO:0000313" key="10">
    <source>
        <dbReference type="EMBL" id="RVT41864.1"/>
    </source>
</evidence>
<evidence type="ECO:0000256" key="2">
    <source>
        <dbReference type="ARBA" id="ARBA00006730"/>
    </source>
</evidence>
<dbReference type="Gene3D" id="3.40.50.720">
    <property type="entry name" value="NAD(P)-binding Rossmann-like Domain"/>
    <property type="match status" value="1"/>
</dbReference>
<evidence type="ECO:0000259" key="9">
    <source>
        <dbReference type="Pfam" id="PF01266"/>
    </source>
</evidence>
<sequence length="398" mass="43046">MLHETSRRRLLTGGLATLAGLPFGGVGRASTLFDPVPPLIPIRALPDRIFRTTVCLRPFRAAGPRIESERVGRKLVVHNYGHGGSGWSLSWGSAEVAVRLAMQAGDRDIAVIGAGALGLTAALTAQRAGARVTIYTKDQFPNVRSAWATGTWSPDSRVAMANAVDAGFADRWEAMTRRSFATFQSYLGAPGDPVEWTDRYTVSDLPPEQARGFYRAQEVTGFLHMGDRIADISPRSQLLPPGSHPFPTPTVMRNSGMSFNIAMLARQLTADFLMAGGRIEPVTFFSPTELTRLKQKTIINCTGYGARALWADESIVPVRGQIAWLIPQAGVTYGLNYKSVSVLARRDGIVVQDMGPNDGFGFNDTNETVDIGAAFASVALLAELYERPVPAVSPRTDP</sequence>
<dbReference type="GO" id="GO:0071949">
    <property type="term" value="F:FAD binding"/>
    <property type="evidence" value="ECO:0007669"/>
    <property type="project" value="InterPro"/>
</dbReference>
<organism evidence="10 11">
    <name type="scientific">Sphingobium algorifonticola</name>
    <dbReference type="NCBI Taxonomy" id="2008318"/>
    <lineage>
        <taxon>Bacteria</taxon>
        <taxon>Pseudomonadati</taxon>
        <taxon>Pseudomonadota</taxon>
        <taxon>Alphaproteobacteria</taxon>
        <taxon>Sphingomonadales</taxon>
        <taxon>Sphingomonadaceae</taxon>
        <taxon>Sphingobium</taxon>
    </lineage>
</organism>
<proteinExistence type="inferred from homology"/>
<dbReference type="Proteomes" id="UP000282977">
    <property type="component" value="Unassembled WGS sequence"/>
</dbReference>
<dbReference type="EC" id="1.4.3.3" evidence="6"/>
<keyword evidence="4" id="KW-0274">FAD</keyword>
<evidence type="ECO:0000256" key="8">
    <source>
        <dbReference type="ARBA" id="ARBA00049547"/>
    </source>
</evidence>
<keyword evidence="3" id="KW-0285">Flavoprotein</keyword>
<comment type="caution">
    <text evidence="10">The sequence shown here is derived from an EMBL/GenBank/DDBJ whole genome shotgun (WGS) entry which is preliminary data.</text>
</comment>
<reference evidence="10 11" key="1">
    <citation type="submission" date="2019-01" db="EMBL/GenBank/DDBJ databases">
        <authorList>
            <person name="Chen W.-M."/>
        </authorList>
    </citation>
    <scope>NUCLEOTIDE SEQUENCE [LARGE SCALE GENOMIC DNA]</scope>
    <source>
        <strain evidence="10 11">TLA-22</strain>
    </source>
</reference>
<comment type="cofactor">
    <cofactor evidence="1">
        <name>FAD</name>
        <dbReference type="ChEBI" id="CHEBI:57692"/>
    </cofactor>
</comment>
<comment type="catalytic activity">
    <reaction evidence="8">
        <text>a D-alpha-amino acid + O2 + H2O = a 2-oxocarboxylate + H2O2 + NH4(+)</text>
        <dbReference type="Rhea" id="RHEA:21816"/>
        <dbReference type="ChEBI" id="CHEBI:15377"/>
        <dbReference type="ChEBI" id="CHEBI:15379"/>
        <dbReference type="ChEBI" id="CHEBI:16240"/>
        <dbReference type="ChEBI" id="CHEBI:28938"/>
        <dbReference type="ChEBI" id="CHEBI:35179"/>
        <dbReference type="ChEBI" id="CHEBI:59871"/>
        <dbReference type="EC" id="1.4.3.3"/>
    </reaction>
    <physiologicalReaction direction="left-to-right" evidence="8">
        <dbReference type="Rhea" id="RHEA:21817"/>
    </physiologicalReaction>
</comment>
<dbReference type="SUPFAM" id="SSF51971">
    <property type="entry name" value="Nucleotide-binding domain"/>
    <property type="match status" value="1"/>
</dbReference>
<dbReference type="GO" id="GO:0019478">
    <property type="term" value="P:D-amino acid catabolic process"/>
    <property type="evidence" value="ECO:0007669"/>
    <property type="project" value="TreeGrafter"/>
</dbReference>
<dbReference type="Gene3D" id="3.50.50.60">
    <property type="entry name" value="FAD/NAD(P)-binding domain"/>
    <property type="match status" value="1"/>
</dbReference>
<evidence type="ECO:0000256" key="5">
    <source>
        <dbReference type="ARBA" id="ARBA00023002"/>
    </source>
</evidence>
<comment type="similarity">
    <text evidence="2">Belongs to the DAMOX/DASOX family.</text>
</comment>
<dbReference type="InterPro" id="IPR023209">
    <property type="entry name" value="DAO"/>
</dbReference>
<evidence type="ECO:0000256" key="3">
    <source>
        <dbReference type="ARBA" id="ARBA00022630"/>
    </source>
</evidence>
<evidence type="ECO:0000256" key="7">
    <source>
        <dbReference type="ARBA" id="ARBA00039751"/>
    </source>
</evidence>
<evidence type="ECO:0000256" key="1">
    <source>
        <dbReference type="ARBA" id="ARBA00001974"/>
    </source>
</evidence>
<dbReference type="InterPro" id="IPR006181">
    <property type="entry name" value="D-amino_acid_oxidase_CS"/>
</dbReference>
<evidence type="ECO:0000313" key="11">
    <source>
        <dbReference type="Proteomes" id="UP000282977"/>
    </source>
</evidence>
<dbReference type="GO" id="GO:0003884">
    <property type="term" value="F:D-amino-acid oxidase activity"/>
    <property type="evidence" value="ECO:0007669"/>
    <property type="project" value="UniProtKB-EC"/>
</dbReference>
<evidence type="ECO:0000256" key="6">
    <source>
        <dbReference type="ARBA" id="ARBA00039101"/>
    </source>
</evidence>
<dbReference type="InterPro" id="IPR006311">
    <property type="entry name" value="TAT_signal"/>
</dbReference>
<dbReference type="InterPro" id="IPR006076">
    <property type="entry name" value="FAD-dep_OxRdtase"/>
</dbReference>
<dbReference type="PROSITE" id="PS51318">
    <property type="entry name" value="TAT"/>
    <property type="match status" value="1"/>
</dbReference>
<protein>
    <recommendedName>
        <fullName evidence="7">D-amino-acid oxidase</fullName>
        <ecNumber evidence="6">1.4.3.3</ecNumber>
    </recommendedName>
</protein>
<dbReference type="PANTHER" id="PTHR11530:SF11">
    <property type="entry name" value="D-ASPARTATE OXIDASE"/>
    <property type="match status" value="1"/>
</dbReference>
<dbReference type="PANTHER" id="PTHR11530">
    <property type="entry name" value="D-AMINO ACID OXIDASE"/>
    <property type="match status" value="1"/>
</dbReference>
<gene>
    <name evidence="10" type="ORF">ENE74_06260</name>
</gene>
<accession>A0A437J8P0</accession>
<dbReference type="RefSeq" id="WP_127689943.1">
    <property type="nucleotide sequence ID" value="NZ_RZUL01000002.1"/>
</dbReference>
<dbReference type="GO" id="GO:0005737">
    <property type="term" value="C:cytoplasm"/>
    <property type="evidence" value="ECO:0007669"/>
    <property type="project" value="TreeGrafter"/>
</dbReference>
<dbReference type="Pfam" id="PF01266">
    <property type="entry name" value="DAO"/>
    <property type="match status" value="1"/>
</dbReference>
<dbReference type="OrthoDB" id="246701at2"/>
<feature type="domain" description="FAD dependent oxidoreductase" evidence="9">
    <location>
        <begin position="108"/>
        <end position="364"/>
    </location>
</feature>
<name>A0A437J8P0_9SPHN</name>
<keyword evidence="5" id="KW-0560">Oxidoreductase</keyword>
<keyword evidence="11" id="KW-1185">Reference proteome</keyword>
<dbReference type="InterPro" id="IPR036188">
    <property type="entry name" value="FAD/NAD-bd_sf"/>
</dbReference>
<dbReference type="EMBL" id="RZUL01000002">
    <property type="protein sequence ID" value="RVT41864.1"/>
    <property type="molecule type" value="Genomic_DNA"/>
</dbReference>
<dbReference type="Gene3D" id="3.30.9.10">
    <property type="entry name" value="D-Amino Acid Oxidase, subunit A, domain 2"/>
    <property type="match status" value="1"/>
</dbReference>